<evidence type="ECO:0000259" key="8">
    <source>
        <dbReference type="Pfam" id="PF08240"/>
    </source>
</evidence>
<protein>
    <recommendedName>
        <fullName evidence="11">Enoyl reductase (ER) domain-containing protein</fullName>
    </recommendedName>
</protein>
<dbReference type="Pfam" id="PF08240">
    <property type="entry name" value="ADH_N"/>
    <property type="match status" value="1"/>
</dbReference>
<evidence type="ECO:0000256" key="3">
    <source>
        <dbReference type="ARBA" id="ARBA00022723"/>
    </source>
</evidence>
<keyword evidence="5" id="KW-0560">Oxidoreductase</keyword>
<evidence type="ECO:0000256" key="6">
    <source>
        <dbReference type="RuleBase" id="RU361277"/>
    </source>
</evidence>
<dbReference type="KEGG" id="zmk:HG535_0E02110"/>
<dbReference type="SUPFAM" id="SSF50129">
    <property type="entry name" value="GroES-like"/>
    <property type="match status" value="1"/>
</dbReference>
<feature type="domain" description="Alcohol dehydrogenase-like C-terminal" evidence="7">
    <location>
        <begin position="199"/>
        <end position="329"/>
    </location>
</feature>
<dbReference type="SUPFAM" id="SSF51735">
    <property type="entry name" value="NAD(P)-binding Rossmann-fold domains"/>
    <property type="match status" value="1"/>
</dbReference>
<dbReference type="InterPro" id="IPR013149">
    <property type="entry name" value="ADH-like_C"/>
</dbReference>
<dbReference type="GO" id="GO:0008270">
    <property type="term" value="F:zinc ion binding"/>
    <property type="evidence" value="ECO:0007669"/>
    <property type="project" value="InterPro"/>
</dbReference>
<evidence type="ECO:0008006" key="11">
    <source>
        <dbReference type="Google" id="ProtNLM"/>
    </source>
</evidence>
<dbReference type="Pfam" id="PF00107">
    <property type="entry name" value="ADH_zinc_N"/>
    <property type="match status" value="1"/>
</dbReference>
<accession>A0A7H9B3Q9</accession>
<proteinExistence type="inferred from homology"/>
<dbReference type="AlphaFoldDB" id="A0A7H9B3Q9"/>
<comment type="similarity">
    <text evidence="2 6">Belongs to the zinc-containing alcohol dehydrogenase family.</text>
</comment>
<feature type="domain" description="Alcohol dehydrogenase-like N-terminal" evidence="8">
    <location>
        <begin position="27"/>
        <end position="161"/>
    </location>
</feature>
<dbReference type="Proteomes" id="UP000509704">
    <property type="component" value="Chromosome 5"/>
</dbReference>
<evidence type="ECO:0000259" key="7">
    <source>
        <dbReference type="Pfam" id="PF00107"/>
    </source>
</evidence>
<dbReference type="GO" id="GO:0005737">
    <property type="term" value="C:cytoplasm"/>
    <property type="evidence" value="ECO:0007669"/>
    <property type="project" value="TreeGrafter"/>
</dbReference>
<dbReference type="GO" id="GO:0034079">
    <property type="term" value="P:butanediol biosynthetic process"/>
    <property type="evidence" value="ECO:0007669"/>
    <property type="project" value="TreeGrafter"/>
</dbReference>
<evidence type="ECO:0000256" key="2">
    <source>
        <dbReference type="ARBA" id="ARBA00008072"/>
    </source>
</evidence>
<dbReference type="InterPro" id="IPR036291">
    <property type="entry name" value="NAD(P)-bd_dom_sf"/>
</dbReference>
<gene>
    <name evidence="9" type="ORF">HG535_0E02110</name>
</gene>
<evidence type="ECO:0000313" key="9">
    <source>
        <dbReference type="EMBL" id="QLG73127.1"/>
    </source>
</evidence>
<dbReference type="PANTHER" id="PTHR43161">
    <property type="entry name" value="SORBITOL DEHYDROGENASE"/>
    <property type="match status" value="1"/>
</dbReference>
<organism evidence="9 10">
    <name type="scientific">Zygotorulaspora mrakii</name>
    <name type="common">Zygosaccharomyces mrakii</name>
    <dbReference type="NCBI Taxonomy" id="42260"/>
    <lineage>
        <taxon>Eukaryota</taxon>
        <taxon>Fungi</taxon>
        <taxon>Dikarya</taxon>
        <taxon>Ascomycota</taxon>
        <taxon>Saccharomycotina</taxon>
        <taxon>Saccharomycetes</taxon>
        <taxon>Saccharomycetales</taxon>
        <taxon>Saccharomycetaceae</taxon>
        <taxon>Zygotorulaspora</taxon>
    </lineage>
</organism>
<dbReference type="InterPro" id="IPR002328">
    <property type="entry name" value="ADH_Zn_CS"/>
</dbReference>
<keyword evidence="4 6" id="KW-0862">Zinc</keyword>
<dbReference type="InterPro" id="IPR013154">
    <property type="entry name" value="ADH-like_N"/>
</dbReference>
<dbReference type="PROSITE" id="PS00059">
    <property type="entry name" value="ADH_ZINC"/>
    <property type="match status" value="1"/>
</dbReference>
<sequence>MRGLAYFHQGDIHFTDNLSEPKIQSGDELILEVSWCGICGTDLHEYTDGPIFMPKDGCANELSGNGLPLAMGHEMSGIVSEVGSKVTRFKKGDHVVVDAGCGCLDTHRFEDTQLSGTMCNACKIGMVNCCSHAGFIGLGVGGGGFAEKVLVAEQHCIKVPKEIPLDVAALVEPLSVSWHAVSSSGFQRGQTACVFGAGPIGLATILVLKGFGASKIVVSELAKIRRVLAESLNVETFDPSKHGKDAIEELRKIPEGDDGFDFAFDCSGVKPTFDGALKVTTFRGTSVNLAIWGNKPIDYYPMDVTLKEKKLTGSIGYVVKDFEGVVSAIHDGRIPLSDCRHLITGKQKLEDGWEKGFLELMNHKDSNVKILLTPNNHGELHST</sequence>
<dbReference type="OrthoDB" id="5363962at2759"/>
<evidence type="ECO:0000256" key="1">
    <source>
        <dbReference type="ARBA" id="ARBA00001947"/>
    </source>
</evidence>
<dbReference type="PANTHER" id="PTHR43161:SF23">
    <property type="entry name" value="(R,R)-BUTANEDIOL DEHYDROGENASE-RELATED"/>
    <property type="match status" value="1"/>
</dbReference>
<evidence type="ECO:0000256" key="4">
    <source>
        <dbReference type="ARBA" id="ARBA00022833"/>
    </source>
</evidence>
<keyword evidence="10" id="KW-1185">Reference proteome</keyword>
<comment type="cofactor">
    <cofactor evidence="1 6">
        <name>Zn(2+)</name>
        <dbReference type="ChEBI" id="CHEBI:29105"/>
    </cofactor>
</comment>
<dbReference type="GeneID" id="59236869"/>
<dbReference type="Gene3D" id="3.40.50.720">
    <property type="entry name" value="NAD(P)-binding Rossmann-like Domain"/>
    <property type="match status" value="1"/>
</dbReference>
<reference evidence="9 10" key="1">
    <citation type="submission" date="2020-07" db="EMBL/GenBank/DDBJ databases">
        <title>The yeast mating-type switching endonuclease HO is a domesticated member of an unorthodox homing genetic element family.</title>
        <authorList>
            <person name="Coughlan A.Y."/>
            <person name="Lombardi L."/>
            <person name="Braun-Galleani S."/>
            <person name="Martos A.R."/>
            <person name="Galeote V."/>
            <person name="Bigey F."/>
            <person name="Dequin S."/>
            <person name="Byrne K.P."/>
            <person name="Wolfe K.H."/>
        </authorList>
    </citation>
    <scope>NUCLEOTIDE SEQUENCE [LARGE SCALE GENOMIC DNA]</scope>
    <source>
        <strain evidence="9 10">NRRL Y-6702</strain>
    </source>
</reference>
<evidence type="ECO:0000313" key="10">
    <source>
        <dbReference type="Proteomes" id="UP000509704"/>
    </source>
</evidence>
<name>A0A7H9B3Q9_ZYGMR</name>
<evidence type="ECO:0000256" key="5">
    <source>
        <dbReference type="ARBA" id="ARBA00023002"/>
    </source>
</evidence>
<dbReference type="Gene3D" id="3.90.180.10">
    <property type="entry name" value="Medium-chain alcohol dehydrogenases, catalytic domain"/>
    <property type="match status" value="1"/>
</dbReference>
<keyword evidence="3 6" id="KW-0479">Metal-binding</keyword>
<dbReference type="CDD" id="cd08233">
    <property type="entry name" value="butanediol_DH_like"/>
    <property type="match status" value="1"/>
</dbReference>
<dbReference type="RefSeq" id="XP_037144854.1">
    <property type="nucleotide sequence ID" value="XM_037288959.1"/>
</dbReference>
<dbReference type="GO" id="GO:0000721">
    <property type="term" value="F:(R,R)-butanediol dehydrogenase activity"/>
    <property type="evidence" value="ECO:0007669"/>
    <property type="project" value="TreeGrafter"/>
</dbReference>
<dbReference type="InterPro" id="IPR011032">
    <property type="entry name" value="GroES-like_sf"/>
</dbReference>
<dbReference type="EMBL" id="CP058608">
    <property type="protein sequence ID" value="QLG73127.1"/>
    <property type="molecule type" value="Genomic_DNA"/>
</dbReference>